<feature type="domain" description="DUF7869" evidence="1">
    <location>
        <begin position="531"/>
        <end position="593"/>
    </location>
</feature>
<dbReference type="SUPFAM" id="SSF56672">
    <property type="entry name" value="DNA/RNA polymerases"/>
    <property type="match status" value="1"/>
</dbReference>
<reference evidence="2" key="1">
    <citation type="submission" date="2022-11" db="EMBL/GenBank/DDBJ databases">
        <authorList>
            <person name="Morgan W.R."/>
            <person name="Tartar A."/>
        </authorList>
    </citation>
    <scope>NUCLEOTIDE SEQUENCE</scope>
    <source>
        <strain evidence="2">ARSEF 373</strain>
    </source>
</reference>
<dbReference type="EMBL" id="DAKRPA010000134">
    <property type="protein sequence ID" value="DAZ97469.1"/>
    <property type="molecule type" value="Genomic_DNA"/>
</dbReference>
<dbReference type="PANTHER" id="PTHR34415:SF1">
    <property type="entry name" value="INTEGRASE CATALYTIC DOMAIN-CONTAINING PROTEIN"/>
    <property type="match status" value="1"/>
</dbReference>
<organism evidence="2 3">
    <name type="scientific">Lagenidium giganteum</name>
    <dbReference type="NCBI Taxonomy" id="4803"/>
    <lineage>
        <taxon>Eukaryota</taxon>
        <taxon>Sar</taxon>
        <taxon>Stramenopiles</taxon>
        <taxon>Oomycota</taxon>
        <taxon>Peronosporomycetes</taxon>
        <taxon>Pythiales</taxon>
        <taxon>Pythiaceae</taxon>
    </lineage>
</organism>
<comment type="caution">
    <text evidence="2">The sequence shown here is derived from an EMBL/GenBank/DDBJ whole genome shotgun (WGS) entry which is preliminary data.</text>
</comment>
<sequence>MLSHNMYVTLPSHDRGGYEIMLGRDLLLALGMKFEFDKRVMEWDGIELSMQPSVNLKAEAVEDCIPQHLPDDEQQGLYDLLSAFDDLNQGTIGTMPGEPYDFELHANARPYHARPFSIPQAYVDTVKFREVDRLESLEVIVRDANSPWAAPAFINSKKDKTVRFLTDFRQLNARLVRKPFPMPKIAELLQACSVSNECQRAFDQLEALVAREVALYFPDFSSPFDIHTPFDPFSLYNSFSDDDSDSPVAPPVTPAPRVETGKTEDVEYMLQSLRCQHKCCKETSLLTFLAQSECLTAARPQGRGERKCYKYALPHVGIVCKKAFQTVYDISNNTLTAARAQLARSTPKNSYASYIDRPSLVKWYEAFALKIGTVVPVRFRRQKTMGGIVPRYHTKVDYTLLPAHYTWETLRLLFVAQMQQEDAAYIRAPRANMCDVSTVHHLRSISGGMTTDQAEEQAAVMRDLYGQSCENANETSVVTTIDFALNVALPHWVNTPSSKRTAGKGSNEVVSMINKYARAAGIYDDALDCEKTWEIYADNCSAQNKNNTMIKFLMFLTHAKHLKAAKPVFFVKGQIKNNCDRGFGNIKRNYAKHGPAGKLYKDLRGLKKYQIFEMSADNP</sequence>
<keyword evidence="3" id="KW-1185">Reference proteome</keyword>
<dbReference type="PANTHER" id="PTHR34415">
    <property type="entry name" value="INTEGRASE CATALYTIC DOMAIN-CONTAINING PROTEIN"/>
    <property type="match status" value="1"/>
</dbReference>
<dbReference type="AlphaFoldDB" id="A0AAV2YY54"/>
<name>A0AAV2YY54_9STRA</name>
<protein>
    <recommendedName>
        <fullName evidence="1">DUF7869 domain-containing protein</fullName>
    </recommendedName>
</protein>
<dbReference type="Pfam" id="PF25273">
    <property type="entry name" value="DUF7869"/>
    <property type="match status" value="1"/>
</dbReference>
<evidence type="ECO:0000313" key="3">
    <source>
        <dbReference type="Proteomes" id="UP001146120"/>
    </source>
</evidence>
<accession>A0AAV2YY54</accession>
<dbReference type="InterPro" id="IPR057191">
    <property type="entry name" value="DUF7869"/>
</dbReference>
<dbReference type="Proteomes" id="UP001146120">
    <property type="component" value="Unassembled WGS sequence"/>
</dbReference>
<proteinExistence type="predicted"/>
<dbReference type="Gene3D" id="3.10.10.10">
    <property type="entry name" value="HIV Type 1 Reverse Transcriptase, subunit A, domain 1"/>
    <property type="match status" value="1"/>
</dbReference>
<dbReference type="InterPro" id="IPR043502">
    <property type="entry name" value="DNA/RNA_pol_sf"/>
</dbReference>
<gene>
    <name evidence="2" type="ORF">N0F65_009952</name>
</gene>
<reference evidence="2" key="2">
    <citation type="journal article" date="2023" name="Microbiol Resour">
        <title>Decontamination and Annotation of the Draft Genome Sequence of the Oomycete Lagenidium giganteum ARSEF 373.</title>
        <authorList>
            <person name="Morgan W.R."/>
            <person name="Tartar A."/>
        </authorList>
    </citation>
    <scope>NUCLEOTIDE SEQUENCE</scope>
    <source>
        <strain evidence="2">ARSEF 373</strain>
    </source>
</reference>
<evidence type="ECO:0000259" key="1">
    <source>
        <dbReference type="Pfam" id="PF25273"/>
    </source>
</evidence>
<evidence type="ECO:0000313" key="2">
    <source>
        <dbReference type="EMBL" id="DAZ97469.1"/>
    </source>
</evidence>